<proteinExistence type="predicted"/>
<evidence type="ECO:0000313" key="2">
    <source>
        <dbReference type="Proteomes" id="UP000615446"/>
    </source>
</evidence>
<name>A0A8H3KUV6_9GLOM</name>
<organism evidence="1 2">
    <name type="scientific">Rhizophagus clarus</name>
    <dbReference type="NCBI Taxonomy" id="94130"/>
    <lineage>
        <taxon>Eukaryota</taxon>
        <taxon>Fungi</taxon>
        <taxon>Fungi incertae sedis</taxon>
        <taxon>Mucoromycota</taxon>
        <taxon>Glomeromycotina</taxon>
        <taxon>Glomeromycetes</taxon>
        <taxon>Glomerales</taxon>
        <taxon>Glomeraceae</taxon>
        <taxon>Rhizophagus</taxon>
    </lineage>
</organism>
<protein>
    <submittedName>
        <fullName evidence="1">Uncharacterized protein</fullName>
    </submittedName>
</protein>
<sequence>MIGSSLHLMHNKHERHRHEPRNLPATWKRLSKCKRSVLFLFETLVNVTWKWPLEGTFWALKRSLEGIPDTWEWSLEVALEGARDEFLFEISIISVKDLTIRFFDCFLGGLDDCWIDGILVWISS</sequence>
<evidence type="ECO:0000313" key="1">
    <source>
        <dbReference type="EMBL" id="GES74666.1"/>
    </source>
</evidence>
<dbReference type="Proteomes" id="UP000615446">
    <property type="component" value="Unassembled WGS sequence"/>
</dbReference>
<dbReference type="AlphaFoldDB" id="A0A8H3KUV6"/>
<gene>
    <name evidence="1" type="ORF">RCL2_000213600</name>
</gene>
<accession>A0A8H3KUV6</accession>
<reference evidence="1" key="1">
    <citation type="submission" date="2019-10" db="EMBL/GenBank/DDBJ databases">
        <title>Conservation and host-specific expression of non-tandemly repeated heterogenous ribosome RNA gene in arbuscular mycorrhizal fungi.</title>
        <authorList>
            <person name="Maeda T."/>
            <person name="Kobayashi Y."/>
            <person name="Nakagawa T."/>
            <person name="Ezawa T."/>
            <person name="Yamaguchi K."/>
            <person name="Bino T."/>
            <person name="Nishimoto Y."/>
            <person name="Shigenobu S."/>
            <person name="Kawaguchi M."/>
        </authorList>
    </citation>
    <scope>NUCLEOTIDE SEQUENCE</scope>
    <source>
        <strain evidence="1">HR1</strain>
    </source>
</reference>
<comment type="caution">
    <text evidence="1">The sequence shown here is derived from an EMBL/GenBank/DDBJ whole genome shotgun (WGS) entry which is preliminary data.</text>
</comment>
<dbReference type="EMBL" id="BLAL01000012">
    <property type="protein sequence ID" value="GES74666.1"/>
    <property type="molecule type" value="Genomic_DNA"/>
</dbReference>